<accession>A0A1Q3EH60</accession>
<feature type="region of interest" description="Disordered" evidence="10">
    <location>
        <begin position="1729"/>
        <end position="1904"/>
    </location>
</feature>
<feature type="transmembrane region" description="Helical" evidence="11">
    <location>
        <begin position="817"/>
        <end position="846"/>
    </location>
</feature>
<keyword evidence="3" id="KW-0328">Glycosyltransferase</keyword>
<feature type="compositionally biased region" description="Polar residues" evidence="10">
    <location>
        <begin position="1847"/>
        <end position="1856"/>
    </location>
</feature>
<evidence type="ECO:0000256" key="5">
    <source>
        <dbReference type="ARBA" id="ARBA00022989"/>
    </source>
</evidence>
<evidence type="ECO:0000256" key="3">
    <source>
        <dbReference type="ARBA" id="ARBA00022676"/>
    </source>
</evidence>
<dbReference type="GO" id="GO:0006031">
    <property type="term" value="P:chitin biosynthetic process"/>
    <property type="evidence" value="ECO:0007669"/>
    <property type="project" value="TreeGrafter"/>
</dbReference>
<feature type="region of interest" description="Disordered" evidence="10">
    <location>
        <begin position="1519"/>
        <end position="1629"/>
    </location>
</feature>
<evidence type="ECO:0000256" key="2">
    <source>
        <dbReference type="ARBA" id="ARBA00012543"/>
    </source>
</evidence>
<feature type="domain" description="Chitin synthase N-terminal" evidence="12">
    <location>
        <begin position="121"/>
        <end position="185"/>
    </location>
</feature>
<feature type="compositionally biased region" description="Polar residues" evidence="10">
    <location>
        <begin position="1177"/>
        <end position="1202"/>
    </location>
</feature>
<dbReference type="InterPro" id="IPR004835">
    <property type="entry name" value="Chitin_synth"/>
</dbReference>
<feature type="compositionally biased region" description="Polar residues" evidence="10">
    <location>
        <begin position="1674"/>
        <end position="1688"/>
    </location>
</feature>
<gene>
    <name evidence="13" type="ORF">LENED_008487</name>
</gene>
<feature type="compositionally biased region" description="Basic residues" evidence="10">
    <location>
        <begin position="1805"/>
        <end position="1814"/>
    </location>
</feature>
<protein>
    <recommendedName>
        <fullName evidence="2">chitin synthase</fullName>
        <ecNumber evidence="2">2.4.1.16</ecNumber>
    </recommendedName>
</protein>
<dbReference type="SUPFAM" id="SSF53448">
    <property type="entry name" value="Nucleotide-diphospho-sugar transferases"/>
    <property type="match status" value="1"/>
</dbReference>
<evidence type="ECO:0000313" key="13">
    <source>
        <dbReference type="EMBL" id="GAW06553.1"/>
    </source>
</evidence>
<feature type="compositionally biased region" description="Acidic residues" evidence="10">
    <location>
        <begin position="1337"/>
        <end position="1350"/>
    </location>
</feature>
<feature type="compositionally biased region" description="Polar residues" evidence="10">
    <location>
        <begin position="1777"/>
        <end position="1786"/>
    </location>
</feature>
<dbReference type="GO" id="GO:0030428">
    <property type="term" value="C:cell septum"/>
    <property type="evidence" value="ECO:0007669"/>
    <property type="project" value="TreeGrafter"/>
</dbReference>
<feature type="compositionally biased region" description="Low complexity" evidence="10">
    <location>
        <begin position="1857"/>
        <end position="1876"/>
    </location>
</feature>
<comment type="caution">
    <text evidence="13">The sequence shown here is derived from an EMBL/GenBank/DDBJ whole genome shotgun (WGS) entry which is preliminary data.</text>
</comment>
<feature type="compositionally biased region" description="Low complexity" evidence="10">
    <location>
        <begin position="1530"/>
        <end position="1540"/>
    </location>
</feature>
<feature type="compositionally biased region" description="Basic and acidic residues" evidence="10">
    <location>
        <begin position="1458"/>
        <end position="1472"/>
    </location>
</feature>
<keyword evidence="6 11" id="KW-0472">Membrane</keyword>
<keyword evidence="7" id="KW-0961">Cell wall biogenesis/degradation</keyword>
<feature type="compositionally biased region" description="Polar residues" evidence="10">
    <location>
        <begin position="25"/>
        <end position="37"/>
    </location>
</feature>
<dbReference type="CDD" id="cd04190">
    <property type="entry name" value="Chitin_synth_C"/>
    <property type="match status" value="1"/>
</dbReference>
<feature type="transmembrane region" description="Helical" evidence="11">
    <location>
        <begin position="585"/>
        <end position="605"/>
    </location>
</feature>
<evidence type="ECO:0000256" key="1">
    <source>
        <dbReference type="ARBA" id="ARBA00004141"/>
    </source>
</evidence>
<feature type="region of interest" description="Disordered" evidence="10">
    <location>
        <begin position="1065"/>
        <end position="1084"/>
    </location>
</feature>
<keyword evidence="4 11" id="KW-0812">Transmembrane</keyword>
<dbReference type="GO" id="GO:0016020">
    <property type="term" value="C:membrane"/>
    <property type="evidence" value="ECO:0007669"/>
    <property type="project" value="UniProtKB-SubCell"/>
</dbReference>
<dbReference type="PANTHER" id="PTHR22914">
    <property type="entry name" value="CHITIN SYNTHASE"/>
    <property type="match status" value="1"/>
</dbReference>
<feature type="region of interest" description="Disordered" evidence="10">
    <location>
        <begin position="868"/>
        <end position="902"/>
    </location>
</feature>
<comment type="catalytic activity">
    <reaction evidence="9">
        <text>[(1-&gt;4)-N-acetyl-beta-D-glucosaminyl](n) + UDP-N-acetyl-alpha-D-glucosamine = [(1-&gt;4)-N-acetyl-beta-D-glucosaminyl](n+1) + UDP + H(+)</text>
        <dbReference type="Rhea" id="RHEA:16637"/>
        <dbReference type="Rhea" id="RHEA-COMP:9593"/>
        <dbReference type="Rhea" id="RHEA-COMP:9595"/>
        <dbReference type="ChEBI" id="CHEBI:15378"/>
        <dbReference type="ChEBI" id="CHEBI:17029"/>
        <dbReference type="ChEBI" id="CHEBI:57705"/>
        <dbReference type="ChEBI" id="CHEBI:58223"/>
        <dbReference type="EC" id="2.4.1.16"/>
    </reaction>
</comment>
<keyword evidence="13" id="KW-0808">Transferase</keyword>
<evidence type="ECO:0000256" key="6">
    <source>
        <dbReference type="ARBA" id="ARBA00023136"/>
    </source>
</evidence>
<evidence type="ECO:0000259" key="12">
    <source>
        <dbReference type="Pfam" id="PF08407"/>
    </source>
</evidence>
<feature type="compositionally biased region" description="Basic and acidic residues" evidence="10">
    <location>
        <begin position="1435"/>
        <end position="1446"/>
    </location>
</feature>
<comment type="subcellular location">
    <subcellularLocation>
        <location evidence="1">Membrane</location>
        <topology evidence="1">Multi-pass membrane protein</topology>
    </subcellularLocation>
</comment>
<dbReference type="GO" id="GO:0004100">
    <property type="term" value="F:chitin synthase activity"/>
    <property type="evidence" value="ECO:0007669"/>
    <property type="project" value="UniProtKB-EC"/>
</dbReference>
<dbReference type="PANTHER" id="PTHR22914:SF44">
    <property type="entry name" value="CHITIN SYNTHASE 2"/>
    <property type="match status" value="1"/>
</dbReference>
<name>A0A1Q3EH60_LENED</name>
<reference evidence="13 14" key="1">
    <citation type="submission" date="2016-08" db="EMBL/GenBank/DDBJ databases">
        <authorList>
            <consortium name="Lentinula edodes genome sequencing consortium"/>
            <person name="Sakamoto Y."/>
            <person name="Nakade K."/>
            <person name="Sato S."/>
            <person name="Yoshida Y."/>
            <person name="Miyazaki K."/>
            <person name="Natsume S."/>
            <person name="Konno N."/>
        </authorList>
    </citation>
    <scope>NUCLEOTIDE SEQUENCE [LARGE SCALE GENOMIC DNA]</scope>
    <source>
        <strain evidence="13 14">NBRC 111202</strain>
    </source>
</reference>
<feature type="region of interest" description="Disordered" evidence="10">
    <location>
        <begin position="1917"/>
        <end position="1955"/>
    </location>
</feature>
<dbReference type="EC" id="2.4.1.16" evidence="2"/>
<evidence type="ECO:0000256" key="7">
    <source>
        <dbReference type="ARBA" id="ARBA00023316"/>
    </source>
</evidence>
<keyword evidence="14" id="KW-1185">Reference proteome</keyword>
<dbReference type="InterPro" id="IPR029044">
    <property type="entry name" value="Nucleotide-diphossugar_trans"/>
</dbReference>
<dbReference type="GO" id="GO:0071555">
    <property type="term" value="P:cell wall organization"/>
    <property type="evidence" value="ECO:0007669"/>
    <property type="project" value="UniProtKB-KW"/>
</dbReference>
<feature type="compositionally biased region" description="Acidic residues" evidence="10">
    <location>
        <begin position="1477"/>
        <end position="1490"/>
    </location>
</feature>
<reference evidence="13 14" key="2">
    <citation type="submission" date="2017-02" db="EMBL/GenBank/DDBJ databases">
        <title>A genome survey and senescence transcriptome analysis in Lentinula edodes.</title>
        <authorList>
            <person name="Sakamoto Y."/>
            <person name="Nakade K."/>
            <person name="Sato S."/>
            <person name="Yoshida Y."/>
            <person name="Miyazaki K."/>
            <person name="Natsume S."/>
            <person name="Konno N."/>
        </authorList>
    </citation>
    <scope>NUCLEOTIDE SEQUENCE [LARGE SCALE GENOMIC DNA]</scope>
    <source>
        <strain evidence="13 14">NBRC 111202</strain>
    </source>
</reference>
<dbReference type="GO" id="GO:0071944">
    <property type="term" value="C:cell periphery"/>
    <property type="evidence" value="ECO:0007669"/>
    <property type="project" value="TreeGrafter"/>
</dbReference>
<dbReference type="Proteomes" id="UP000188533">
    <property type="component" value="Unassembled WGS sequence"/>
</dbReference>
<feature type="compositionally biased region" description="Pro residues" evidence="10">
    <location>
        <begin position="1823"/>
        <end position="1837"/>
    </location>
</feature>
<keyword evidence="5 11" id="KW-1133">Transmembrane helix</keyword>
<comment type="function">
    <text evidence="8">Polymerizes chitin, a structural polymer of the cell wall and septum, by transferring the sugar moiety of UDP-GlcNAc to the non-reducing end of the growing chitin polymer.</text>
</comment>
<feature type="region of interest" description="Disordered" evidence="10">
    <location>
        <begin position="1644"/>
        <end position="1715"/>
    </location>
</feature>
<dbReference type="InterPro" id="IPR013616">
    <property type="entry name" value="Chitin_synth_N"/>
</dbReference>
<feature type="region of interest" description="Disordered" evidence="10">
    <location>
        <begin position="1253"/>
        <end position="1495"/>
    </location>
</feature>
<evidence type="ECO:0000256" key="11">
    <source>
        <dbReference type="SAM" id="Phobius"/>
    </source>
</evidence>
<feature type="compositionally biased region" description="Polar residues" evidence="10">
    <location>
        <begin position="1729"/>
        <end position="1763"/>
    </location>
</feature>
<sequence>MAYQQQNHDPYYPQQQQQNSYGNYHTSTPHLNQSNEGYYNEYDHNSNWDARSNKSYASTHYGSQVHLNPHEMSQAVPDVPSIPYGAQNGYSNYPPARPGPHYAQSTGAYSVARDKVLKGRAVKQVELFQGNLVLDVPVSSHIIPAGRQNVEEMSKMRYTAATCDPDDFLKSRYSLRPYLLGRQTELFIVMTMYNEDEVLFTKTMNAVLKNISHLCGRSKSKTWGSEGWKKVVVCVVSDGRNKVNKRTLQVLSLMGCYQDGIAKDSVAGKDVTAHIFEYTTSVMVTELGEVSQTGCPVQVIFCLKEQNKKKLNSHRWFFNAFGPLIKPNVCILLDVGTKPTGTSIYELWKCFDKHSNVGGACGEICVDTGRGCSLLLTSPLAASQNFEYKMSNILDKPLESVFGYISVLPGAFSAYRYAALQNGPDGKGPLASYFKGETMHGGGPNGAGLFERNMYLAEDRILCFEIVTKKREGWVLKYVKSAKASTDVPASVPEFISQRRRWLNGSLFASIHSTVFWFRIWTSGQNFFRKIVLTIEFIYNAVQLLFTWTSLANFYLAFYFLVSSATSDSTNDPFKFMAEGAGKDVFEVVLKVYIALIFVVLVCSLGNRPQCCYTVYLAVPHTVAGWEDFPALVKSTPALQDIVISLAATYGLYFIGSFMHFEPWHMFTSFIQYLFFLPSYVNILMMYAMCNLHDVTWGTKGDNGAAKDLGGAKKVKGEGGQELMEVEVVTQREDVDQLWLAARSSMKIKPPEEKEHRDAATKQADHDRNSRTNVVLAWVGTNMAMIIIFTSTAFSTWVSSHVDESNNSTFNPYLTFLFWSLAGLSAIRFVVITLPSAWIFRVILLYPGRSVMKYRIILVCLDTRRQSTEMSTTNDTTSSSDNVHTTPTSTTTTSLSPTWAPPKAPLPPHRLAKLANALGVSTPIPVHHRKNRADRAPSPYLVPSPAFSALSLNTPDAYASIRETYGSLRRSPTPSSAGSIVNAGSSYTFTSKFLLHVIPPVYLPHDSQLKDNVPSGSGYHSQFRRGTLVAVHPTLQAQLWAIAKEYALPSITGIVLYIVNTSQPAQDQTTPTGAEDEGVDEPGPRLSEEIWRHLWTRVWKAEREELPPVLAPFGLPGPVTSPPLLAIDTGTPVSPLRPFLSTAGTNSETALSQLGSYPSPSTPSSASTLAFARSLRSRSPTSEGPDTDTPPTSHSNSLDSTDVDTNLLRANSLPLPGLNSPSLMPILAKVEFDIDRKKAGWYEPWAKRRRVKKKKKAKSDVLANDPPKRLKLAGSARTDSPGSAFSWTDQGALDQLSDDEQEDDDDDIGDEDETARVLSTSGPVGSRSRRNLHDLSLDDDDSESDDDGVEQGELTRGAEEISEIMAQMGQKPSRSNSLSRKRIPPPLVLHPAGGAASKELKVPSPLNSATFTPPGSSSSSGSTSLPYLKGVSPNDGRERYMNHPEGSDFSELLDDEVERYRTKSPMETEKRTGGVYDDFDLDLGELDDDDPHDRRRSQIIFKAKLDEIERNLAQLSPRALKSDLEDDQFSSSARLSSPGSPFLGIPAGRQGTPALMNSDILPPTPNTVNFNESPTRPRRGSNATSTSPARAQWPAVPYSVLTEEDEDTPGPIRRSRAESTSVSPPRLAINGVSTFAPNAFKRQDSLSGSSDISAETMKRRREAEEEQNLYPALNSLSNVETSSQNSSPIIPLSPDPFGRFSSTPEPPEGTRHSVKVWDKVPFGGSVEQLIQNSKQRRTTSISGTGVTEAPSRNSEASSRFSADSTKDNIEVPASIAKNLSGSSTGGKDSVKEKTGNRTTVMSMKGIKKLWRKSNKTSVSMAVPPTPIPESPMFPPGHPTDEPLKSPPISTLPSTRAPSPQSLQNLPQSSSVPIRPSRPSKEELDIPDIPDQLAIPLQPENGRPAPMPIIAAQMQVGLRLRSSTNGDRMQFDQESPYPMPARRPQQRKMSQNTVSD</sequence>
<evidence type="ECO:0000256" key="9">
    <source>
        <dbReference type="ARBA" id="ARBA00048014"/>
    </source>
</evidence>
<evidence type="ECO:0000313" key="14">
    <source>
        <dbReference type="Proteomes" id="UP000188533"/>
    </source>
</evidence>
<feature type="transmembrane region" description="Helical" evidence="11">
    <location>
        <begin position="642"/>
        <end position="661"/>
    </location>
</feature>
<feature type="compositionally biased region" description="Low complexity" evidence="10">
    <location>
        <begin position="868"/>
        <end position="898"/>
    </location>
</feature>
<feature type="transmembrane region" description="Helical" evidence="11">
    <location>
        <begin position="775"/>
        <end position="797"/>
    </location>
</feature>
<feature type="region of interest" description="Disordered" evidence="10">
    <location>
        <begin position="1"/>
        <end position="39"/>
    </location>
</feature>
<feature type="compositionally biased region" description="Low complexity" evidence="10">
    <location>
        <begin position="1412"/>
        <end position="1424"/>
    </location>
</feature>
<evidence type="ECO:0000256" key="4">
    <source>
        <dbReference type="ARBA" id="ARBA00022692"/>
    </source>
</evidence>
<dbReference type="Pfam" id="PF08407">
    <property type="entry name" value="Chitin_synth_1N"/>
    <property type="match status" value="1"/>
</dbReference>
<feature type="transmembrane region" description="Helical" evidence="11">
    <location>
        <begin position="542"/>
        <end position="565"/>
    </location>
</feature>
<feature type="compositionally biased region" description="Polar residues" evidence="10">
    <location>
        <begin position="1946"/>
        <end position="1955"/>
    </location>
</feature>
<organism evidence="13 14">
    <name type="scientific">Lentinula edodes</name>
    <name type="common">Shiitake mushroom</name>
    <name type="synonym">Lentinus edodes</name>
    <dbReference type="NCBI Taxonomy" id="5353"/>
    <lineage>
        <taxon>Eukaryota</taxon>
        <taxon>Fungi</taxon>
        <taxon>Dikarya</taxon>
        <taxon>Basidiomycota</taxon>
        <taxon>Agaricomycotina</taxon>
        <taxon>Agaricomycetes</taxon>
        <taxon>Agaricomycetidae</taxon>
        <taxon>Agaricales</taxon>
        <taxon>Marasmiineae</taxon>
        <taxon>Omphalotaceae</taxon>
        <taxon>Lentinula</taxon>
    </lineage>
</organism>
<feature type="region of interest" description="Disordered" evidence="10">
    <location>
        <begin position="1150"/>
        <end position="1202"/>
    </location>
</feature>
<evidence type="ECO:0000256" key="10">
    <source>
        <dbReference type="SAM" id="MobiDB-lite"/>
    </source>
</evidence>
<feature type="region of interest" description="Disordered" evidence="10">
    <location>
        <begin position="86"/>
        <end position="105"/>
    </location>
</feature>
<dbReference type="Pfam" id="PF01644">
    <property type="entry name" value="Chitin_synth_1"/>
    <property type="match status" value="1"/>
</dbReference>
<dbReference type="STRING" id="5353.A0A1Q3EH60"/>
<feature type="transmembrane region" description="Helical" evidence="11">
    <location>
        <begin position="502"/>
        <end position="521"/>
    </location>
</feature>
<feature type="compositionally biased region" description="Polar residues" evidence="10">
    <location>
        <begin position="1277"/>
        <end position="1289"/>
    </location>
</feature>
<feature type="compositionally biased region" description="Low complexity" evidence="10">
    <location>
        <begin position="1"/>
        <end position="24"/>
    </location>
</feature>
<feature type="compositionally biased region" description="Low complexity" evidence="10">
    <location>
        <begin position="1156"/>
        <end position="1168"/>
    </location>
</feature>
<evidence type="ECO:0000256" key="8">
    <source>
        <dbReference type="ARBA" id="ARBA00024009"/>
    </source>
</evidence>
<dbReference type="EMBL" id="BDGU01000328">
    <property type="protein sequence ID" value="GAW06553.1"/>
    <property type="molecule type" value="Genomic_DNA"/>
</dbReference>
<feature type="transmembrane region" description="Helical" evidence="11">
    <location>
        <begin position="673"/>
        <end position="690"/>
    </location>
</feature>
<proteinExistence type="predicted"/>
<feature type="compositionally biased region" description="Acidic residues" evidence="10">
    <location>
        <begin position="1296"/>
        <end position="1313"/>
    </location>
</feature>